<accession>A0A5R9KXU2</accession>
<reference evidence="2 3" key="1">
    <citation type="submission" date="2019-05" db="EMBL/GenBank/DDBJ databases">
        <authorList>
            <person name="Qu J.-H."/>
        </authorList>
    </citation>
    <scope>NUCLEOTIDE SEQUENCE [LARGE SCALE GENOMIC DNA]</scope>
    <source>
        <strain evidence="2 3">T17</strain>
    </source>
</reference>
<dbReference type="RefSeq" id="WP_138366466.1">
    <property type="nucleotide sequence ID" value="NZ_VCEJ01000004.1"/>
</dbReference>
<evidence type="ECO:0000313" key="3">
    <source>
        <dbReference type="Proteomes" id="UP000306402"/>
    </source>
</evidence>
<comment type="caution">
    <text evidence="2">The sequence shown here is derived from an EMBL/GenBank/DDBJ whole genome shotgun (WGS) entry which is preliminary data.</text>
</comment>
<dbReference type="EMBL" id="VCEJ01000004">
    <property type="protein sequence ID" value="TLV01094.1"/>
    <property type="molecule type" value="Genomic_DNA"/>
</dbReference>
<protein>
    <submittedName>
        <fullName evidence="2">MFS transporter</fullName>
    </submittedName>
</protein>
<proteinExistence type="predicted"/>
<organism evidence="2 3">
    <name type="scientific">Dyadobacter luticola</name>
    <dbReference type="NCBI Taxonomy" id="1979387"/>
    <lineage>
        <taxon>Bacteria</taxon>
        <taxon>Pseudomonadati</taxon>
        <taxon>Bacteroidota</taxon>
        <taxon>Cytophagia</taxon>
        <taxon>Cytophagales</taxon>
        <taxon>Spirosomataceae</taxon>
        <taxon>Dyadobacter</taxon>
    </lineage>
</organism>
<gene>
    <name evidence="2" type="ORF">FEN17_16705</name>
</gene>
<feature type="region of interest" description="Disordered" evidence="1">
    <location>
        <begin position="40"/>
        <end position="72"/>
    </location>
</feature>
<feature type="compositionally biased region" description="Basic and acidic residues" evidence="1">
    <location>
        <begin position="54"/>
        <end position="72"/>
    </location>
</feature>
<name>A0A5R9KXU2_9BACT</name>
<dbReference type="AlphaFoldDB" id="A0A5R9KXU2"/>
<sequence>MRRSTRALLGISVALVTAATLHLTVGDRFHRSMWGQHGGYGCGQHSWKNHHRDAHSSHENAQERPVENSDNQ</sequence>
<dbReference type="OrthoDB" id="966069at2"/>
<evidence type="ECO:0000313" key="2">
    <source>
        <dbReference type="EMBL" id="TLV01094.1"/>
    </source>
</evidence>
<evidence type="ECO:0000256" key="1">
    <source>
        <dbReference type="SAM" id="MobiDB-lite"/>
    </source>
</evidence>
<keyword evidence="3" id="KW-1185">Reference proteome</keyword>
<dbReference type="Proteomes" id="UP000306402">
    <property type="component" value="Unassembled WGS sequence"/>
</dbReference>